<protein>
    <submittedName>
        <fullName evidence="3">CAAX protease self-immunity</fullName>
    </submittedName>
</protein>
<evidence type="ECO:0000313" key="4">
    <source>
        <dbReference type="Proteomes" id="UP000184225"/>
    </source>
</evidence>
<accession>A0A1M6GZ86</accession>
<evidence type="ECO:0000256" key="1">
    <source>
        <dbReference type="SAM" id="Phobius"/>
    </source>
</evidence>
<keyword evidence="1" id="KW-0812">Transmembrane</keyword>
<name>A0A1M6GZ86_9FLAO</name>
<feature type="transmembrane region" description="Helical" evidence="1">
    <location>
        <begin position="53"/>
        <end position="70"/>
    </location>
</feature>
<sequence>MKTIFTKKQNWLLILAGFLFCLYFSLNIFVPGITDEYFYQRQNSSFISSDLELWLYLALGIIILPIIEEITNRGFLITNRKIKILFFIIYCIEIFYLKITYSLIMKGLFILLGIYIFFANDIKYFKSTKLLPSRIILSSILFSIAHTPSLGISFIPFAVSSSYYLAIALFFCWVVINYSLLKSILIHIFLNALVLLFIKELPFSNSTLQTKKYPKNNTEVIWRERSFFSKDLSQLQYLKNGYNMENVFPYEATKTLVNNQDSLTNHIPTKENTKYDIKITSNIEITDSLYFSIMRDIGIFEKKKFFKKEEK</sequence>
<dbReference type="AlphaFoldDB" id="A0A1M6GZ86"/>
<keyword evidence="1" id="KW-1133">Transmembrane helix</keyword>
<feature type="transmembrane region" description="Helical" evidence="1">
    <location>
        <begin position="12"/>
        <end position="33"/>
    </location>
</feature>
<dbReference type="EMBL" id="FQYY01000009">
    <property type="protein sequence ID" value="SHJ15214.1"/>
    <property type="molecule type" value="Genomic_DNA"/>
</dbReference>
<dbReference type="GO" id="GO:0080120">
    <property type="term" value="P:CAAX-box protein maturation"/>
    <property type="evidence" value="ECO:0007669"/>
    <property type="project" value="UniProtKB-ARBA"/>
</dbReference>
<dbReference type="InterPro" id="IPR003675">
    <property type="entry name" value="Rce1/LyrA-like_dom"/>
</dbReference>
<keyword evidence="1" id="KW-0472">Membrane</keyword>
<evidence type="ECO:0000313" key="3">
    <source>
        <dbReference type="EMBL" id="SHJ15214.1"/>
    </source>
</evidence>
<proteinExistence type="predicted"/>
<keyword evidence="3" id="KW-0645">Protease</keyword>
<evidence type="ECO:0000259" key="2">
    <source>
        <dbReference type="Pfam" id="PF02517"/>
    </source>
</evidence>
<dbReference type="RefSeq" id="WP_073152938.1">
    <property type="nucleotide sequence ID" value="NZ_FQYY01000009.1"/>
</dbReference>
<dbReference type="Pfam" id="PF02517">
    <property type="entry name" value="Rce1-like"/>
    <property type="match status" value="1"/>
</dbReference>
<dbReference type="GO" id="GO:0004175">
    <property type="term" value="F:endopeptidase activity"/>
    <property type="evidence" value="ECO:0007669"/>
    <property type="project" value="UniProtKB-ARBA"/>
</dbReference>
<keyword evidence="4" id="KW-1185">Reference proteome</keyword>
<dbReference type="GO" id="GO:0006508">
    <property type="term" value="P:proteolysis"/>
    <property type="evidence" value="ECO:0007669"/>
    <property type="project" value="UniProtKB-KW"/>
</dbReference>
<feature type="transmembrane region" description="Helical" evidence="1">
    <location>
        <begin position="103"/>
        <end position="122"/>
    </location>
</feature>
<keyword evidence="3" id="KW-0378">Hydrolase</keyword>
<gene>
    <name evidence="3" type="ORF">SAMN04488096_10932</name>
</gene>
<dbReference type="OrthoDB" id="9827581at2"/>
<dbReference type="Proteomes" id="UP000184225">
    <property type="component" value="Unassembled WGS sequence"/>
</dbReference>
<reference evidence="3 4" key="1">
    <citation type="submission" date="2016-11" db="EMBL/GenBank/DDBJ databases">
        <authorList>
            <person name="Jaros S."/>
            <person name="Januszkiewicz K."/>
            <person name="Wedrychowicz H."/>
        </authorList>
    </citation>
    <scope>NUCLEOTIDE SEQUENCE [LARGE SCALE GENOMIC DNA]</scope>
    <source>
        <strain evidence="3 4">DSM 21425</strain>
    </source>
</reference>
<organism evidence="3 4">
    <name type="scientific">Mesonia phycicola</name>
    <dbReference type="NCBI Taxonomy" id="579105"/>
    <lineage>
        <taxon>Bacteria</taxon>
        <taxon>Pseudomonadati</taxon>
        <taxon>Bacteroidota</taxon>
        <taxon>Flavobacteriia</taxon>
        <taxon>Flavobacteriales</taxon>
        <taxon>Flavobacteriaceae</taxon>
        <taxon>Mesonia</taxon>
    </lineage>
</organism>
<feature type="domain" description="CAAX prenyl protease 2/Lysostaphin resistance protein A-like" evidence="2">
    <location>
        <begin position="52"/>
        <end position="193"/>
    </location>
</feature>
<feature type="transmembrane region" description="Helical" evidence="1">
    <location>
        <begin position="165"/>
        <end position="198"/>
    </location>
</feature>